<dbReference type="PROSITE" id="PS50918">
    <property type="entry name" value="WWE"/>
    <property type="match status" value="1"/>
</dbReference>
<dbReference type="GO" id="GO:0005737">
    <property type="term" value="C:cytoplasm"/>
    <property type="evidence" value="ECO:0000318"/>
    <property type="project" value="GO_Central"/>
</dbReference>
<keyword evidence="6" id="KW-0808">Transferase</keyword>
<dbReference type="GeneID" id="20215897"/>
<evidence type="ECO:0000256" key="3">
    <source>
        <dbReference type="ARBA" id="ARBA00004906"/>
    </source>
</evidence>
<feature type="compositionally biased region" description="Low complexity" evidence="13">
    <location>
        <begin position="2001"/>
        <end position="2026"/>
    </location>
</feature>
<dbReference type="InterPro" id="IPR009060">
    <property type="entry name" value="UBA-like_sf"/>
</dbReference>
<comment type="similarity">
    <text evidence="11">Belongs to the UPL family. TOM1/PTR1 subfamily.</text>
</comment>
<feature type="active site" description="Glycyl thioester intermediate" evidence="12">
    <location>
        <position position="4284"/>
    </location>
</feature>
<feature type="compositionally biased region" description="Polar residues" evidence="13">
    <location>
        <begin position="2652"/>
        <end position="2675"/>
    </location>
</feature>
<feature type="compositionally biased region" description="Acidic residues" evidence="13">
    <location>
        <begin position="747"/>
        <end position="756"/>
    </location>
</feature>
<dbReference type="FunFam" id="3.90.1750.10:FF:000003">
    <property type="entry name" value="E3 ubiquitin-protein ligase UPL1"/>
    <property type="match status" value="1"/>
</dbReference>
<dbReference type="InterPro" id="IPR016024">
    <property type="entry name" value="ARM-type_fold"/>
</dbReference>
<evidence type="ECO:0000256" key="13">
    <source>
        <dbReference type="SAM" id="MobiDB-lite"/>
    </source>
</evidence>
<keyword evidence="9" id="KW-0234">DNA repair</keyword>
<accession>T1G499</accession>
<dbReference type="HOGENOM" id="CLU_000058_0_0_1"/>
<dbReference type="PANTHER" id="PTHR11254">
    <property type="entry name" value="HECT DOMAIN UBIQUITIN-PROTEIN LIGASE"/>
    <property type="match status" value="1"/>
</dbReference>
<dbReference type="KEGG" id="hro:HELRODRAFT_81131"/>
<keyword evidence="8 12" id="KW-0833">Ubl conjugation pathway</keyword>
<dbReference type="Pfam" id="PF02825">
    <property type="entry name" value="WWE"/>
    <property type="match status" value="1"/>
</dbReference>
<evidence type="ECO:0000256" key="14">
    <source>
        <dbReference type="SAM" id="Phobius"/>
    </source>
</evidence>
<feature type="compositionally biased region" description="Low complexity" evidence="13">
    <location>
        <begin position="1029"/>
        <end position="1038"/>
    </location>
</feature>
<keyword evidence="5" id="KW-0597">Phosphoprotein</keyword>
<feature type="compositionally biased region" description="Acidic residues" evidence="13">
    <location>
        <begin position="2384"/>
        <end position="2424"/>
    </location>
</feature>
<dbReference type="EMBL" id="AMQM01004904">
    <property type="status" value="NOT_ANNOTATED_CDS"/>
    <property type="molecule type" value="Genomic_DNA"/>
</dbReference>
<feature type="compositionally biased region" description="Polar residues" evidence="13">
    <location>
        <begin position="3731"/>
        <end position="3749"/>
    </location>
</feature>
<dbReference type="InterPro" id="IPR025527">
    <property type="entry name" value="HUWE1/Rev1_UBM"/>
</dbReference>
<dbReference type="Gene3D" id="3.90.1750.10">
    <property type="entry name" value="Hect, E3 ligase catalytic domains"/>
    <property type="match status" value="1"/>
</dbReference>
<feature type="compositionally biased region" description="Low complexity" evidence="13">
    <location>
        <begin position="722"/>
        <end position="746"/>
    </location>
</feature>
<feature type="compositionally biased region" description="Polar residues" evidence="13">
    <location>
        <begin position="1039"/>
        <end position="1051"/>
    </location>
</feature>
<evidence type="ECO:0000313" key="17">
    <source>
        <dbReference type="EMBL" id="ESO02925.1"/>
    </source>
</evidence>
<dbReference type="GO" id="GO:0016567">
    <property type="term" value="P:protein ubiquitination"/>
    <property type="evidence" value="ECO:0007669"/>
    <property type="project" value="UniProtKB-UniPathway"/>
</dbReference>
<dbReference type="OMA" id="ADEMKYG"/>
<comment type="pathway">
    <text evidence="3">Protein modification; protein ubiquitination.</text>
</comment>
<evidence type="ECO:0000313" key="19">
    <source>
        <dbReference type="Proteomes" id="UP000015101"/>
    </source>
</evidence>
<name>T1G499_HELRO</name>
<dbReference type="UniPathway" id="UPA00143"/>
<feature type="compositionally biased region" description="Low complexity" evidence="13">
    <location>
        <begin position="2720"/>
        <end position="2729"/>
    </location>
</feature>
<evidence type="ECO:0000256" key="4">
    <source>
        <dbReference type="ARBA" id="ARBA00012485"/>
    </source>
</evidence>
<keyword evidence="14" id="KW-0812">Transmembrane</keyword>
<dbReference type="SUPFAM" id="SSF56204">
    <property type="entry name" value="Hect, E3 ligase catalytic domain"/>
    <property type="match status" value="1"/>
</dbReference>
<dbReference type="EMBL" id="KB096716">
    <property type="protein sequence ID" value="ESO02925.1"/>
    <property type="molecule type" value="Genomic_DNA"/>
</dbReference>
<dbReference type="Proteomes" id="UP000015101">
    <property type="component" value="Unassembled WGS sequence"/>
</dbReference>
<evidence type="ECO:0000256" key="8">
    <source>
        <dbReference type="ARBA" id="ARBA00022786"/>
    </source>
</evidence>
<dbReference type="EC" id="2.3.2.26" evidence="4"/>
<feature type="region of interest" description="Disordered" evidence="13">
    <location>
        <begin position="3479"/>
        <end position="3525"/>
    </location>
</feature>
<protein>
    <recommendedName>
        <fullName evidence="4">HECT-type E3 ubiquitin transferase</fullName>
        <ecNumber evidence="4">2.3.2.26</ecNumber>
    </recommendedName>
</protein>
<dbReference type="InterPro" id="IPR010314">
    <property type="entry name" value="E3_Ub_ligase_DUF913"/>
</dbReference>
<feature type="region of interest" description="Disordered" evidence="13">
    <location>
        <begin position="2373"/>
        <end position="2424"/>
    </location>
</feature>
<dbReference type="FunFam" id="3.30.2410.10:FF:000004">
    <property type="entry name" value="E3 ubiquitin-protein ligase HUWE1, variant"/>
    <property type="match status" value="1"/>
</dbReference>
<dbReference type="Gene3D" id="1.10.8.10">
    <property type="entry name" value="DNA helicase RuvA subunit, C-terminal domain"/>
    <property type="match status" value="1"/>
</dbReference>
<feature type="compositionally biased region" description="Low complexity" evidence="13">
    <location>
        <begin position="2858"/>
        <end position="2871"/>
    </location>
</feature>
<dbReference type="PANTHER" id="PTHR11254:SF67">
    <property type="entry name" value="E3 UBIQUITIN-PROTEIN LIGASE HUWE1"/>
    <property type="match status" value="1"/>
</dbReference>
<keyword evidence="14" id="KW-1133">Transmembrane helix</keyword>
<feature type="compositionally biased region" description="Basic and acidic residues" evidence="13">
    <location>
        <begin position="2638"/>
        <end position="2651"/>
    </location>
</feature>
<dbReference type="InterPro" id="IPR015940">
    <property type="entry name" value="UBA"/>
</dbReference>
<evidence type="ECO:0000256" key="10">
    <source>
        <dbReference type="ARBA" id="ARBA00023242"/>
    </source>
</evidence>
<evidence type="ECO:0000256" key="7">
    <source>
        <dbReference type="ARBA" id="ARBA00022763"/>
    </source>
</evidence>
<proteinExistence type="inferred from homology"/>
<dbReference type="GO" id="GO:0006511">
    <property type="term" value="P:ubiquitin-dependent protein catabolic process"/>
    <property type="evidence" value="ECO:0000318"/>
    <property type="project" value="GO_Central"/>
</dbReference>
<dbReference type="Gene3D" id="6.10.250.1630">
    <property type="match status" value="1"/>
</dbReference>
<feature type="compositionally biased region" description="Acidic residues" evidence="13">
    <location>
        <begin position="3512"/>
        <end position="3521"/>
    </location>
</feature>
<feature type="region of interest" description="Disordered" evidence="13">
    <location>
        <begin position="1998"/>
        <end position="2031"/>
    </location>
</feature>
<dbReference type="InterPro" id="IPR037197">
    <property type="entry name" value="WWE_dom_sf"/>
</dbReference>
<dbReference type="GO" id="GO:0061630">
    <property type="term" value="F:ubiquitin protein ligase activity"/>
    <property type="evidence" value="ECO:0000318"/>
    <property type="project" value="GO_Central"/>
</dbReference>
<reference evidence="19" key="1">
    <citation type="submission" date="2012-12" db="EMBL/GenBank/DDBJ databases">
        <authorList>
            <person name="Hellsten U."/>
            <person name="Grimwood J."/>
            <person name="Chapman J.A."/>
            <person name="Shapiro H."/>
            <person name="Aerts A."/>
            <person name="Otillar R.P."/>
            <person name="Terry A.Y."/>
            <person name="Boore J.L."/>
            <person name="Simakov O."/>
            <person name="Marletaz F."/>
            <person name="Cho S.-J."/>
            <person name="Edsinger-Gonzales E."/>
            <person name="Havlak P."/>
            <person name="Kuo D.-H."/>
            <person name="Larsson T."/>
            <person name="Lv J."/>
            <person name="Arendt D."/>
            <person name="Savage R."/>
            <person name="Osoegawa K."/>
            <person name="de Jong P."/>
            <person name="Lindberg D.R."/>
            <person name="Seaver E.C."/>
            <person name="Weisblat D.A."/>
            <person name="Putnam N.H."/>
            <person name="Grigoriev I.V."/>
            <person name="Rokhsar D.S."/>
        </authorList>
    </citation>
    <scope>NUCLEOTIDE SEQUENCE</scope>
</reference>
<dbReference type="Gene3D" id="3.30.2160.10">
    <property type="entry name" value="Hect, E3 ligase catalytic domain"/>
    <property type="match status" value="1"/>
</dbReference>
<evidence type="ECO:0000259" key="15">
    <source>
        <dbReference type="PROSITE" id="PS50237"/>
    </source>
</evidence>
<dbReference type="SUPFAM" id="SSF46934">
    <property type="entry name" value="UBA-like"/>
    <property type="match status" value="1"/>
</dbReference>
<dbReference type="Pfam" id="PF06025">
    <property type="entry name" value="DUF913"/>
    <property type="match status" value="1"/>
</dbReference>
<gene>
    <name evidence="18" type="primary">20215897</name>
    <name evidence="17" type="ORF">HELRODRAFT_81131</name>
</gene>
<evidence type="ECO:0000313" key="18">
    <source>
        <dbReference type="EnsemblMetazoa" id="HelroP81131"/>
    </source>
</evidence>
<dbReference type="SUPFAM" id="SSF117839">
    <property type="entry name" value="WWE domain"/>
    <property type="match status" value="1"/>
</dbReference>
<evidence type="ECO:0000256" key="12">
    <source>
        <dbReference type="PROSITE-ProRule" id="PRU00104"/>
    </source>
</evidence>
<evidence type="ECO:0000256" key="6">
    <source>
        <dbReference type="ARBA" id="ARBA00022679"/>
    </source>
</evidence>
<feature type="compositionally biased region" description="Low complexity" evidence="13">
    <location>
        <begin position="2885"/>
        <end position="2905"/>
    </location>
</feature>
<feature type="region of interest" description="Disordered" evidence="13">
    <location>
        <begin position="1106"/>
        <end position="1125"/>
    </location>
</feature>
<keyword evidence="7" id="KW-0227">DNA damage</keyword>
<dbReference type="FunFam" id="3.30.2160.10:FF:000007">
    <property type="entry name" value="E3 ubiquitin-protein ligase HUWE1 isoform X2"/>
    <property type="match status" value="1"/>
</dbReference>
<feature type="transmembrane region" description="Helical" evidence="14">
    <location>
        <begin position="133"/>
        <end position="155"/>
    </location>
</feature>
<evidence type="ECO:0000256" key="5">
    <source>
        <dbReference type="ARBA" id="ARBA00022553"/>
    </source>
</evidence>
<dbReference type="EnsemblMetazoa" id="HelroT81131">
    <property type="protein sequence ID" value="HelroP81131"/>
    <property type="gene ID" value="HelroG81131"/>
</dbReference>
<dbReference type="PROSITE" id="PS50237">
    <property type="entry name" value="HECT"/>
    <property type="match status" value="1"/>
</dbReference>
<dbReference type="Pfam" id="PF06012">
    <property type="entry name" value="DUF908"/>
    <property type="match status" value="2"/>
</dbReference>
<dbReference type="Gene3D" id="3.30.2410.10">
    <property type="entry name" value="Hect, E3 ligase catalytic domain"/>
    <property type="match status" value="1"/>
</dbReference>
<organism evidence="18 19">
    <name type="scientific">Helobdella robusta</name>
    <name type="common">Californian leech</name>
    <dbReference type="NCBI Taxonomy" id="6412"/>
    <lineage>
        <taxon>Eukaryota</taxon>
        <taxon>Metazoa</taxon>
        <taxon>Spiralia</taxon>
        <taxon>Lophotrochozoa</taxon>
        <taxon>Annelida</taxon>
        <taxon>Clitellata</taxon>
        <taxon>Hirudinea</taxon>
        <taxon>Rhynchobdellida</taxon>
        <taxon>Glossiphoniidae</taxon>
        <taxon>Helobdella</taxon>
    </lineage>
</organism>
<feature type="compositionally biased region" description="Low complexity" evidence="13">
    <location>
        <begin position="3319"/>
        <end position="3337"/>
    </location>
</feature>
<dbReference type="CDD" id="cd00078">
    <property type="entry name" value="HECTc"/>
    <property type="match status" value="1"/>
</dbReference>
<dbReference type="InterPro" id="IPR010309">
    <property type="entry name" value="E3_Ub_ligase_DUF908"/>
</dbReference>
<feature type="region of interest" description="Disordered" evidence="13">
    <location>
        <begin position="1029"/>
        <end position="1051"/>
    </location>
</feature>
<feature type="domain" description="WWE" evidence="16">
    <location>
        <begin position="1622"/>
        <end position="1701"/>
    </location>
</feature>
<evidence type="ECO:0000256" key="1">
    <source>
        <dbReference type="ARBA" id="ARBA00000885"/>
    </source>
</evidence>
<feature type="compositionally biased region" description="Polar residues" evidence="13">
    <location>
        <begin position="3391"/>
        <end position="3402"/>
    </location>
</feature>
<feature type="compositionally biased region" description="Low complexity" evidence="13">
    <location>
        <begin position="3374"/>
        <end position="3390"/>
    </location>
</feature>
<dbReference type="EMBL" id="AMQM01004906">
    <property type="status" value="NOT_ANNOTATED_CDS"/>
    <property type="molecule type" value="Genomic_DNA"/>
</dbReference>
<feature type="region of interest" description="Disordered" evidence="13">
    <location>
        <begin position="3685"/>
        <end position="3764"/>
    </location>
</feature>
<dbReference type="STRING" id="6412.T1G499"/>
<keyword evidence="10" id="KW-0539">Nucleus</keyword>
<feature type="compositionally biased region" description="Low complexity" evidence="13">
    <location>
        <begin position="3479"/>
        <end position="3506"/>
    </location>
</feature>
<feature type="compositionally biased region" description="Low complexity" evidence="13">
    <location>
        <begin position="3691"/>
        <end position="3730"/>
    </location>
</feature>
<feature type="compositionally biased region" description="Low complexity" evidence="13">
    <location>
        <begin position="2676"/>
        <end position="2695"/>
    </location>
</feature>
<dbReference type="OrthoDB" id="423283at2759"/>
<dbReference type="Gene3D" id="3.30.720.50">
    <property type="match status" value="1"/>
</dbReference>
<dbReference type="InterPro" id="IPR000569">
    <property type="entry name" value="HECT_dom"/>
</dbReference>
<reference evidence="17 19" key="2">
    <citation type="journal article" date="2013" name="Nature">
        <title>Insights into bilaterian evolution from three spiralian genomes.</title>
        <authorList>
            <person name="Simakov O."/>
            <person name="Marletaz F."/>
            <person name="Cho S.J."/>
            <person name="Edsinger-Gonzales E."/>
            <person name="Havlak P."/>
            <person name="Hellsten U."/>
            <person name="Kuo D.H."/>
            <person name="Larsson T."/>
            <person name="Lv J."/>
            <person name="Arendt D."/>
            <person name="Savage R."/>
            <person name="Osoegawa K."/>
            <person name="de Jong P."/>
            <person name="Grimwood J."/>
            <person name="Chapman J.A."/>
            <person name="Shapiro H."/>
            <person name="Aerts A."/>
            <person name="Otillar R.P."/>
            <person name="Terry A.Y."/>
            <person name="Boore J.L."/>
            <person name="Grigoriev I.V."/>
            <person name="Lindberg D.R."/>
            <person name="Seaver E.C."/>
            <person name="Weisblat D.A."/>
            <person name="Putnam N.H."/>
            <person name="Rokhsar D.S."/>
        </authorList>
    </citation>
    <scope>NUCLEOTIDE SEQUENCE</scope>
</reference>
<feature type="domain" description="HECT" evidence="15">
    <location>
        <begin position="3980"/>
        <end position="4317"/>
    </location>
</feature>
<dbReference type="InterPro" id="IPR050409">
    <property type="entry name" value="E3_ubiq-protein_ligase"/>
</dbReference>
<dbReference type="FunCoup" id="T1G499">
    <property type="interactions" value="2236"/>
</dbReference>
<feature type="region of interest" description="Disordered" evidence="13">
    <location>
        <begin position="3367"/>
        <end position="3403"/>
    </location>
</feature>
<dbReference type="InterPro" id="IPR004170">
    <property type="entry name" value="WWE_dom"/>
</dbReference>
<dbReference type="CTD" id="20215897"/>
<evidence type="ECO:0000256" key="9">
    <source>
        <dbReference type="ARBA" id="ARBA00023204"/>
    </source>
</evidence>
<evidence type="ECO:0000259" key="16">
    <source>
        <dbReference type="PROSITE" id="PS50918"/>
    </source>
</evidence>
<dbReference type="Pfam" id="PF00632">
    <property type="entry name" value="HECT"/>
    <property type="match status" value="1"/>
</dbReference>
<comment type="subcellular location">
    <subcellularLocation>
        <location evidence="2">Nucleus</location>
    </subcellularLocation>
</comment>
<dbReference type="RefSeq" id="XP_009019139.1">
    <property type="nucleotide sequence ID" value="XM_009020891.1"/>
</dbReference>
<dbReference type="SUPFAM" id="SSF48371">
    <property type="entry name" value="ARM repeat"/>
    <property type="match status" value="1"/>
</dbReference>
<dbReference type="GO" id="GO:0006281">
    <property type="term" value="P:DNA repair"/>
    <property type="evidence" value="ECO:0007669"/>
    <property type="project" value="UniProtKB-KW"/>
</dbReference>
<dbReference type="InterPro" id="IPR035983">
    <property type="entry name" value="Hect_E3_ubiquitin_ligase"/>
</dbReference>
<dbReference type="GO" id="GO:0005634">
    <property type="term" value="C:nucleus"/>
    <property type="evidence" value="ECO:0000318"/>
    <property type="project" value="GO_Central"/>
</dbReference>
<dbReference type="eggNOG" id="KOG0939">
    <property type="taxonomic scope" value="Eukaryota"/>
</dbReference>
<sequence>MKIDRSKLKKGNFDVPAECKILIEKISSCKSNDELLTELKNVKSWVYGKCELLNWVDVLDILDDVLEACSKPVQISSSSSSSSPSLSWHLACNPHPHHGGQKDKELLLVVLHFSSLLIEHSFTRHLYNSMEHLTALLAASDMTIVLAVIDVLYVFSKRSNFITRLPVDKKQILISRLLHLAESWGGKENGFGLSACCQDLPMEYYPASATTLHFEYYDEVLDITSKKVGPGPHLQQIHLPQLDRRGEDAATIMMSIVCNSCLPKEKEMQLFTHIRLALSFSNYEKRLQCVQARLQALSTLIYSNAAQDHLSSLLYSGFIEELVDVLELDDQLHQITDIKATSLRTLTAVVHLEGNRKLSQITQATGTSLYHGFLPVLMRKCIQHMTDPDLESFPHSLTTALFSFLYHLASYESGGEALVSCGIMESLLKVVAWHGDDSQDHITFVTRAVRVVDLMTNLDMQTFQSYGAMNIFVNRLQHEVDICRREQPFVFRSTSVSESHQASESMGTTRQCFPQRAALLKSMLNFLKKTITDASFADASRHLMDGPLPYSLKHIISNAEYYGPSLFLLATELVTVYVFQEPSMLSSLQSNGLTDVMLQALLVKDVPATKEVLSALPNVFSALCLNTRGLNAFMACKPFDNLFKVLLSPDYLPAMRRRRSSDLPGDTATSLGSAVDELMRHQPSLRTDAIKGIIKLLVEVSNLGQDPDLICQKANVSINMSTSTATPAPATNSTNNAQQNNNSGNSSDDEDDEDDVASIHSSAGVGGGASTEGASNKSPTRENRSVPLVDYVLNVMKFVEAILSNNTTDDHCREFVHQEGLKPLLNILILPNLPVDFPSSASCLAVASVCKSILTLTRDPQVLRSTLELTENLLSCMTDLMYSLNNESPAESVLFKELISAILSDHQEPFRSKQATPLLHYLTSIHSCVAVFISICKVTQGDIRTITLNHWSSSLGMQVLSKLSMLYTSLVWESSMLIGLCGEYNTPPDGDVNTCNLNKLIHLIVQGQQGESEDASAAAAASSLSFSSSQPTSSLTQSHPLSSANNLPTCIPMETNQEKNASEQHGMSAMDTRTHILKPLLAITSKLGRSLTELFNLLARTCVGTPSRPRRTHHQTNAPSLLPSPSPIARTVSKQLSLLLNSGLLTFPAEGGTVWRLRLTFLICSIGFTSSMLFDDKKFPYHLMLQEFVSAGGIEALYQTFMWVLCDGGTLDEQTAMNTTKLSEGSSEFFDAWLTLMDRMLNPKNLIESPYSMPPKTTANYFDPLVYLAQIEKMGFDAITYLWNKELLNFHGHRICEAMLNIICYIVKTEAIIKNRMNRDKQVQPGVEGSASDQLNNASIGQDATDASNAGLLMDMGFSRAHATQALLRCDGLEQATEYCLFHPPPAQVLINCLSASEEDQMIRAIAMSLGEDVDEVCCCKSPSANKVPQKTATASTASSSAASDVNKNVLTKEIITDFTSNIMTGCLRLLDALPGCVYRVSDVLIILTERNGEAWTNAMFFNIISQIKTCCMYLVEKASPMSTGDQRSVKEWADQLSTDQQANQLAVRLHLLSLLFEGLKFSCVQSLEDPSLLDLLVKLLYYTQQCLSAAPQTTTPKWVASLLLMLDLYEKMSLATKKRATLEKLLVGYLLGGLHTWKWFDDRSGKWSNYGAGNNRTIDDAYWEGQTSVKFTAGRRRYMIQFNTMIQVNEETGNKRPIMLHVPQKQEIIGQAGTNISSEKTTTTAEVVKMDVTPSTASSSSSSSQKASQHQQPKIKEVIITGLSPDQVDCILRSCIGLIGCRADGDTLHACMRLVLRLTRDYTFSKLFVTLGGPKLLLLVDESSNFQGFLSLATLILRHAIEDEQTLKYAMEKIVRSSTLGAGSNACGVAMNSNGSKEMHYLLRVLGPAVCRDETLFKLVATNVLRINVPPIKRGCFVSYDDEARVLNPANPQLLKSLPVSSHASPPVLGELAKEVVFVLLQALANNRTITADQQQQQVGTLHNLFIHNLHPSNAEQSSTAAADVEQTQQQQQATQPQQQQTAAASKMSNKPLMSRSSIMRLLAELVRSYVGCALFIVNQSFKACEFGPVTEDCTVLSYILDHLIHRGGTEHHEDPHLPSLSRLLLTSIASSNHSPDAQNILANELKASLQRSLIMHECNEKHCRIQAITGLIAAIIEACPSTGSGGRFDQVRSQLFRPMNTMNNMVKIMVKKGLVNDLARVTHNLDLSSPNMAATVNAALKPLETLSRIVNQPHVAANNSAATQKSGRQVAALERNGRVNNVVGAEGSAAPRQENAEADIERDAMNNEGEMAGGRQDAFEDEGDLMNNDDSGEHNNTLDEGSSDDIVIICNNEDDDDQEDVWLTTMVMMTMVTTTIDGAVEIDIELTSSNDRDAQVVIQDMSENEDDDDEDDDWEGDMDDDDQDEQDDDDEDGDDDDDDDDVEDDEVIFEFYFVNIFNVADELGSLVYWSGLLFSSACMLPPAPSGVMVNHPLLARNQETSQHTTYALQDGAVTPRLHRSNRARQTYRYNPSTQTLHVQYARARHVNPPAILQRLLGATTDVMQLTNSLTTGGSTRLHLMSGDELRVITRVEDESILDSLFQDENNSIGLLSDIPAALTRWAEESKVLEGEVNMHETMLIAKVDIMHELEKFRDEEVKEQREKRMKDKWTNTSAPFTSNKTTSTTDAQKTGDVTQTPQQPQQQATISPSASSSNNTKMTSTHDDVAEADDREREQDLDTQQQQQQQHELIEQQQHELIEQQQQLYEQPQEEARDLTSSIFPLTGVVGGPTTAAAAPATIVTTSTTDTSTNNQLVTVSTTISTTFASTQSSSLSSFSYFTVDTMAALLPSTTVQQTSNSTTAISPGAGDNHFNNDESTTTSTSSNETVTSPAAANNIPPTEQMTTTASAAPPASTSEPVASTSSQPNMFEDIVLPEGVDPSFLAALPENIRHEVIMEQLRLQRIQLRAQQQQLEAQSLGVSEVSPEFLAALPPNIQEEVLAQQRVEQNRLSQNPETPMDPASFIQSLPSSLRQQVLADMDDSMVAILPADLAAEANVLRRELEDRHRILLQERLFNQGGVLSGILRHPGYSPRNITNASYTLRSLPMRSHWNWAGGGRGNNAAGGAGGTLTAAASNATKIRGKHLLDSEGISCLLVLLFVDDSRMNTTRLHRVVRNLCYHAPTRHWIIEALLSILAKTDEHVSQQLKLQNQLSIEHGDVHAQQQQSCQQPSKKIVCSFLAQDEISNTPSWLNIYLCAALGSQTNVFRLTRAPTSSACPSRKHSSKHAPPLTISLHPQAAPLICRHVLDILISLAKTFPTHFIPKSSNELQSDGHKPKSTTTANQTTSATSPPSLTSANNSVTTVKVDFWDSLIKLDSFLANRKGKSSLKDRTLSSSSSSSQHPSNQELSTHQNSSSPQVVSDRSCLGQLMTMLSHPIIRKSQLLTDRLLRLLRLISVAFCDASSVTQQASTTAPPPSSTAASLSTAAVPSLSSAVTTATTTSSSATPPLLAGSSSSAGPSSTAADRTTDATTDENMDTNSDDVQSVVMESELTLVVEVLTSKYCSEEGLEDATNLLLQLAKHNAPTRTIILKLLIQGVHLLGASVCQHIRSAILSLSDELSSLCASEMKEDDDVASSLASTSSNLKGVLQDRSVVIIISTKLKARGRELQLASMQQLTNKTSSQNFLLRLLKVIIHLREAIRNNKKAQQTTTSSTAATPAATTTSTAAHSSLPATTTTTSIATPASTSTLQQQAPPQSSATNSYSQSPMEVDNAETTTTPSLSLSTAATTAAVADADSDASSPSATSTLLGCLTEHIQLDDLWTALEDCLLLLAKMPDNYAVLVLQPAVEAFFLAHADNQLKRDTSSSRREDQLAHVAFSAPMSPNVQSDLINSVTSNNTSTTAANKCLRPEVQKFISFAETHRTVLNQILRQSTSPLSEGAFSVLVDYTKVLDFDIKRRYFRHELDRMDEGVRKEDLAVHVRRSHVFEDSFRELHRRTPEEWKNRFYIVFQGEEGQDAGGLLREWYIIISREIFNPMYALFCTSPGDRVTYTINASSHCNSNHLSYFKFVGRIIAKAIYDNKLLECYFTRSFYKHILGVLVKYTDMESEDYAFYKGLVFLMENDVEDLGYELTFSTEVIQEFGVTTIRDLKEDGRNIRVTEENKKEYVKLVCQMKMTGAIKQQLTSFLDGFYSIIPKRLISIFNEQELELLISGLPNIDIDDLKANTEIHKYQANALQISWFWRALKSFDQADRARFLQFVTGTSKVPLQGFAYLEGMNGTQKFQIHKDDRSTDRLPSAHTCFNQLDLPVYETYDKLRQMLLLAIHECSEGFGLA</sequence>
<dbReference type="SMART" id="SM00119">
    <property type="entry name" value="HECTc"/>
    <property type="match status" value="1"/>
</dbReference>
<dbReference type="Pfam" id="PF00627">
    <property type="entry name" value="UBA"/>
    <property type="match status" value="1"/>
</dbReference>
<keyword evidence="19" id="KW-1185">Reference proteome</keyword>
<keyword evidence="14" id="KW-0472">Membrane</keyword>
<comment type="catalytic activity">
    <reaction evidence="1">
        <text>S-ubiquitinyl-[E2 ubiquitin-conjugating enzyme]-L-cysteine + [acceptor protein]-L-lysine = [E2 ubiquitin-conjugating enzyme]-L-cysteine + N(6)-ubiquitinyl-[acceptor protein]-L-lysine.</text>
        <dbReference type="EC" id="2.3.2.26"/>
    </reaction>
</comment>
<dbReference type="EMBL" id="AMQM01004907">
    <property type="status" value="NOT_ANNOTATED_CDS"/>
    <property type="molecule type" value="Genomic_DNA"/>
</dbReference>
<feature type="region of interest" description="Disordered" evidence="13">
    <location>
        <begin position="3305"/>
        <end position="3337"/>
    </location>
</feature>
<dbReference type="Pfam" id="PF14377">
    <property type="entry name" value="UBM"/>
    <property type="match status" value="3"/>
</dbReference>
<evidence type="ECO:0000256" key="2">
    <source>
        <dbReference type="ARBA" id="ARBA00004123"/>
    </source>
</evidence>
<feature type="compositionally biased region" description="Basic and acidic residues" evidence="13">
    <location>
        <begin position="2702"/>
        <end position="2718"/>
    </location>
</feature>
<feature type="region of interest" description="Disordered" evidence="13">
    <location>
        <begin position="722"/>
        <end position="783"/>
    </location>
</feature>
<feature type="region of interest" description="Disordered" evidence="13">
    <location>
        <begin position="2292"/>
        <end position="2324"/>
    </location>
</feature>
<feature type="region of interest" description="Disordered" evidence="13">
    <location>
        <begin position="2638"/>
        <end position="2731"/>
    </location>
</feature>
<reference evidence="18" key="3">
    <citation type="submission" date="2015-06" db="UniProtKB">
        <authorList>
            <consortium name="EnsemblMetazoa"/>
        </authorList>
    </citation>
    <scope>IDENTIFICATION</scope>
</reference>
<evidence type="ECO:0000256" key="11">
    <source>
        <dbReference type="ARBA" id="ARBA00034494"/>
    </source>
</evidence>
<dbReference type="InParanoid" id="T1G499"/>
<dbReference type="EMBL" id="AMQM01004905">
    <property type="status" value="NOT_ANNOTATED_CDS"/>
    <property type="molecule type" value="Genomic_DNA"/>
</dbReference>
<feature type="region of interest" description="Disordered" evidence="13">
    <location>
        <begin position="2834"/>
        <end position="2906"/>
    </location>
</feature>